<evidence type="ECO:0000256" key="3">
    <source>
        <dbReference type="ARBA" id="ARBA00012922"/>
    </source>
</evidence>
<comment type="catalytic activity">
    <reaction evidence="1">
        <text>a monocarboxylic acid amide + H2O = a monocarboxylate + NH4(+)</text>
        <dbReference type="Rhea" id="RHEA:12020"/>
        <dbReference type="ChEBI" id="CHEBI:15377"/>
        <dbReference type="ChEBI" id="CHEBI:28938"/>
        <dbReference type="ChEBI" id="CHEBI:35757"/>
        <dbReference type="ChEBI" id="CHEBI:83628"/>
        <dbReference type="EC" id="3.5.1.4"/>
    </reaction>
</comment>
<feature type="active site" description="Charge relay system" evidence="5">
    <location>
        <position position="190"/>
    </location>
</feature>
<dbReference type="EC" id="3.5.1.4" evidence="3"/>
<keyword evidence="4" id="KW-0378">Hydrolase</keyword>
<dbReference type="FunFam" id="3.90.1300.10:FF:000003">
    <property type="entry name" value="Amidase signature enzyme"/>
    <property type="match status" value="1"/>
</dbReference>
<dbReference type="PIRSF" id="PIRSF001221">
    <property type="entry name" value="Amidase_fungi"/>
    <property type="match status" value="1"/>
</dbReference>
<dbReference type="PANTHER" id="PTHR46072">
    <property type="entry name" value="AMIDASE-RELATED-RELATED"/>
    <property type="match status" value="1"/>
</dbReference>
<evidence type="ECO:0000313" key="9">
    <source>
        <dbReference type="Proteomes" id="UP000290288"/>
    </source>
</evidence>
<feature type="binding site" evidence="6">
    <location>
        <begin position="211"/>
        <end position="214"/>
    </location>
    <ligand>
        <name>substrate</name>
    </ligand>
</feature>
<name>A0A4Q2DRZ1_9AGAR</name>
<protein>
    <recommendedName>
        <fullName evidence="3">amidase</fullName>
        <ecNumber evidence="3">3.5.1.4</ecNumber>
    </recommendedName>
</protein>
<evidence type="ECO:0000313" key="8">
    <source>
        <dbReference type="EMBL" id="RXW22386.1"/>
    </source>
</evidence>
<evidence type="ECO:0000259" key="7">
    <source>
        <dbReference type="Pfam" id="PF01425"/>
    </source>
</evidence>
<dbReference type="SUPFAM" id="SSF75304">
    <property type="entry name" value="Amidase signature (AS) enzymes"/>
    <property type="match status" value="1"/>
</dbReference>
<feature type="domain" description="Amidase" evidence="7">
    <location>
        <begin position="60"/>
        <end position="543"/>
    </location>
</feature>
<dbReference type="OrthoDB" id="6428749at2759"/>
<dbReference type="STRING" id="2316362.A0A4Q2DRZ1"/>
<dbReference type="InterPro" id="IPR036928">
    <property type="entry name" value="AS_sf"/>
</dbReference>
<dbReference type="InterPro" id="IPR020556">
    <property type="entry name" value="Amidase_CS"/>
</dbReference>
<sequence length="576" mass="62216">MWPFTPSNVPVIEAKRAERARALESAGVDSPTSDHAQYFGATATQIVARIQAGEWTASQVLEAYIARAVFAHSKTNCLTEVFFERARKQAKELDAEFAATGKLRGPLHGVPISIKDQFEIEGIDTTIGFTQWANKPAAKNADLINTLLSAGAILYVKTNIPQTMLAFECSNPLWGRSLNPYSALYTSGGSSGGEGALLAMDGSALGIGSDVGGSLRIPAAYCGVYALKPAHGRISYVGARGPVSGFDGVKSGAGPMGRSMDDITMLAKVLFGKQGAQRDVAPAPFREVEIPKKLKFGYYTSDGFIKASPACKRAVLETVDALRKEGHECVEISLPDTSIATNLFVGLTSADGYKTLLSHLGPDKKEGALFLVTLGPRLPWFVRSIAGWVLESVVGDKIFASALRASRVKSVTEYWALASQRDAFIRDWYSQVWDKYSLDGIIAPVQAVPQLPHGGCDNYSALATGTFLYNILDMPAGSLPATRVDPTKDAITEDWAKEEGHGSKVFEKGIFYGPKKLYDPELSKGMPVSVQVIGKKWEDEKVLGMMKVVDDALQGSHKDRNFGPGAWDRYQASLEK</sequence>
<gene>
    <name evidence="8" type="ORF">EST38_g3471</name>
</gene>
<dbReference type="GO" id="GO:0004040">
    <property type="term" value="F:amidase activity"/>
    <property type="evidence" value="ECO:0007669"/>
    <property type="project" value="UniProtKB-EC"/>
</dbReference>
<dbReference type="AlphaFoldDB" id="A0A4Q2DRZ1"/>
<dbReference type="PROSITE" id="PS00571">
    <property type="entry name" value="AMIDASES"/>
    <property type="match status" value="1"/>
</dbReference>
<comment type="similarity">
    <text evidence="2">Belongs to the amidase family.</text>
</comment>
<dbReference type="Proteomes" id="UP000290288">
    <property type="component" value="Unassembled WGS sequence"/>
</dbReference>
<accession>A0A4Q2DRZ1</accession>
<evidence type="ECO:0000256" key="4">
    <source>
        <dbReference type="ARBA" id="ARBA00022801"/>
    </source>
</evidence>
<evidence type="ECO:0000256" key="5">
    <source>
        <dbReference type="PIRSR" id="PIRSR001221-1"/>
    </source>
</evidence>
<proteinExistence type="inferred from homology"/>
<evidence type="ECO:0000256" key="1">
    <source>
        <dbReference type="ARBA" id="ARBA00001311"/>
    </source>
</evidence>
<keyword evidence="9" id="KW-1185">Reference proteome</keyword>
<dbReference type="InterPro" id="IPR023631">
    <property type="entry name" value="Amidase_dom"/>
</dbReference>
<feature type="binding site" evidence="6">
    <location>
        <position position="190"/>
    </location>
    <ligand>
        <name>substrate</name>
    </ligand>
</feature>
<feature type="active site" description="Charge relay system" evidence="5">
    <location>
        <position position="115"/>
    </location>
</feature>
<dbReference type="EMBL" id="SDEE01000073">
    <property type="protein sequence ID" value="RXW22386.1"/>
    <property type="molecule type" value="Genomic_DNA"/>
</dbReference>
<reference evidence="8 9" key="1">
    <citation type="submission" date="2019-01" db="EMBL/GenBank/DDBJ databases">
        <title>Draft genome sequence of Psathyrella aberdarensis IHI B618.</title>
        <authorList>
            <person name="Buettner E."/>
            <person name="Kellner H."/>
        </authorList>
    </citation>
    <scope>NUCLEOTIDE SEQUENCE [LARGE SCALE GENOMIC DNA]</scope>
    <source>
        <strain evidence="8 9">IHI B618</strain>
    </source>
</reference>
<feature type="active site" description="Acyl-ester intermediate" evidence="5">
    <location>
        <position position="214"/>
    </location>
</feature>
<comment type="caution">
    <text evidence="8">The sequence shown here is derived from an EMBL/GenBank/DDBJ whole genome shotgun (WGS) entry which is preliminary data.</text>
</comment>
<feature type="binding site" evidence="6">
    <location>
        <position position="164"/>
    </location>
    <ligand>
        <name>substrate</name>
    </ligand>
</feature>
<organism evidence="8 9">
    <name type="scientific">Candolleomyces aberdarensis</name>
    <dbReference type="NCBI Taxonomy" id="2316362"/>
    <lineage>
        <taxon>Eukaryota</taxon>
        <taxon>Fungi</taxon>
        <taxon>Dikarya</taxon>
        <taxon>Basidiomycota</taxon>
        <taxon>Agaricomycotina</taxon>
        <taxon>Agaricomycetes</taxon>
        <taxon>Agaricomycetidae</taxon>
        <taxon>Agaricales</taxon>
        <taxon>Agaricineae</taxon>
        <taxon>Psathyrellaceae</taxon>
        <taxon>Candolleomyces</taxon>
    </lineage>
</organism>
<dbReference type="PANTHER" id="PTHR46072:SF11">
    <property type="entry name" value="AMIDASE-RELATED"/>
    <property type="match status" value="1"/>
</dbReference>
<dbReference type="Gene3D" id="3.90.1300.10">
    <property type="entry name" value="Amidase signature (AS) domain"/>
    <property type="match status" value="1"/>
</dbReference>
<dbReference type="Pfam" id="PF01425">
    <property type="entry name" value="Amidase"/>
    <property type="match status" value="1"/>
</dbReference>
<evidence type="ECO:0000256" key="6">
    <source>
        <dbReference type="PIRSR" id="PIRSR001221-2"/>
    </source>
</evidence>
<evidence type="ECO:0000256" key="2">
    <source>
        <dbReference type="ARBA" id="ARBA00009199"/>
    </source>
</evidence>